<protein>
    <submittedName>
        <fullName evidence="1">Uncharacterized protein</fullName>
    </submittedName>
</protein>
<sequence>MHDRIRNWCIPLRLVFLFSKDRRHSDRFKDTIHYCHLTSSADPSLQHRSHALLTFSSMFSYCPMPLASILRLPFTWTLGTCSMALSARSRRPSWIDCESCVATTAMAGLCPRRIVLCMENC</sequence>
<evidence type="ECO:0000313" key="2">
    <source>
        <dbReference type="Proteomes" id="UP000249497"/>
    </source>
</evidence>
<organism evidence="1 2">
    <name type="scientific">Aspergillus japonicus CBS 114.51</name>
    <dbReference type="NCBI Taxonomy" id="1448312"/>
    <lineage>
        <taxon>Eukaryota</taxon>
        <taxon>Fungi</taxon>
        <taxon>Dikarya</taxon>
        <taxon>Ascomycota</taxon>
        <taxon>Pezizomycotina</taxon>
        <taxon>Eurotiomycetes</taxon>
        <taxon>Eurotiomycetidae</taxon>
        <taxon>Eurotiales</taxon>
        <taxon>Aspergillaceae</taxon>
        <taxon>Aspergillus</taxon>
        <taxon>Aspergillus subgen. Circumdati</taxon>
    </lineage>
</organism>
<proteinExistence type="predicted"/>
<dbReference type="GeneID" id="37181476"/>
<keyword evidence="2" id="KW-1185">Reference proteome</keyword>
<dbReference type="Proteomes" id="UP000249497">
    <property type="component" value="Unassembled WGS sequence"/>
</dbReference>
<evidence type="ECO:0000313" key="1">
    <source>
        <dbReference type="EMBL" id="RAH81907.1"/>
    </source>
</evidence>
<reference evidence="1 2" key="1">
    <citation type="submission" date="2018-02" db="EMBL/GenBank/DDBJ databases">
        <title>The genomes of Aspergillus section Nigri reveals drivers in fungal speciation.</title>
        <authorList>
            <consortium name="DOE Joint Genome Institute"/>
            <person name="Vesth T.C."/>
            <person name="Nybo J."/>
            <person name="Theobald S."/>
            <person name="Brandl J."/>
            <person name="Frisvad J.C."/>
            <person name="Nielsen K.F."/>
            <person name="Lyhne E.K."/>
            <person name="Kogle M.E."/>
            <person name="Kuo A."/>
            <person name="Riley R."/>
            <person name="Clum A."/>
            <person name="Nolan M."/>
            <person name="Lipzen A."/>
            <person name="Salamov A."/>
            <person name="Henrissat B."/>
            <person name="Wiebenga A."/>
            <person name="De vries R.P."/>
            <person name="Grigoriev I.V."/>
            <person name="Mortensen U.H."/>
            <person name="Andersen M.R."/>
            <person name="Baker S.E."/>
        </authorList>
    </citation>
    <scope>NUCLEOTIDE SEQUENCE [LARGE SCALE GENOMIC DNA]</scope>
    <source>
        <strain evidence="1 2">CBS 114.51</strain>
    </source>
</reference>
<gene>
    <name evidence="1" type="ORF">BO86DRAFT_90965</name>
</gene>
<dbReference type="RefSeq" id="XP_025527801.1">
    <property type="nucleotide sequence ID" value="XM_025677783.1"/>
</dbReference>
<name>A0A8T8X188_ASPJA</name>
<dbReference type="AlphaFoldDB" id="A0A8T8X188"/>
<accession>A0A8T8X188</accession>
<dbReference type="EMBL" id="KZ824792">
    <property type="protein sequence ID" value="RAH81907.1"/>
    <property type="molecule type" value="Genomic_DNA"/>
</dbReference>